<accession>A0ABQ5AXY3</accession>
<sequence length="80" mass="8890">MGWNTIQLEDAVSTISGEYLLEFTSEYGIPEGLHPELSGPEDTIVDFPEGAAKDPCTRNETPLILSWERIPRLDSGVRVE</sequence>
<evidence type="ECO:0000313" key="2">
    <source>
        <dbReference type="Proteomes" id="UP001151760"/>
    </source>
</evidence>
<reference evidence="1" key="1">
    <citation type="journal article" date="2022" name="Int. J. Mol. Sci.">
        <title>Draft Genome of Tanacetum Coccineum: Genomic Comparison of Closely Related Tanacetum-Family Plants.</title>
        <authorList>
            <person name="Yamashiro T."/>
            <person name="Shiraishi A."/>
            <person name="Nakayama K."/>
            <person name="Satake H."/>
        </authorList>
    </citation>
    <scope>NUCLEOTIDE SEQUENCE</scope>
</reference>
<gene>
    <name evidence="1" type="ORF">Tco_0841039</name>
</gene>
<dbReference type="Proteomes" id="UP001151760">
    <property type="component" value="Unassembled WGS sequence"/>
</dbReference>
<comment type="caution">
    <text evidence="1">The sequence shown here is derived from an EMBL/GenBank/DDBJ whole genome shotgun (WGS) entry which is preliminary data.</text>
</comment>
<keyword evidence="2" id="KW-1185">Reference proteome</keyword>
<reference evidence="1" key="2">
    <citation type="submission" date="2022-01" db="EMBL/GenBank/DDBJ databases">
        <authorList>
            <person name="Yamashiro T."/>
            <person name="Shiraishi A."/>
            <person name="Satake H."/>
            <person name="Nakayama K."/>
        </authorList>
    </citation>
    <scope>NUCLEOTIDE SEQUENCE</scope>
</reference>
<dbReference type="EMBL" id="BQNB010012680">
    <property type="protein sequence ID" value="GJT06577.1"/>
    <property type="molecule type" value="Genomic_DNA"/>
</dbReference>
<protein>
    <submittedName>
        <fullName evidence="1">Uncharacterized protein</fullName>
    </submittedName>
</protein>
<name>A0ABQ5AXY3_9ASTR</name>
<proteinExistence type="predicted"/>
<organism evidence="1 2">
    <name type="scientific">Tanacetum coccineum</name>
    <dbReference type="NCBI Taxonomy" id="301880"/>
    <lineage>
        <taxon>Eukaryota</taxon>
        <taxon>Viridiplantae</taxon>
        <taxon>Streptophyta</taxon>
        <taxon>Embryophyta</taxon>
        <taxon>Tracheophyta</taxon>
        <taxon>Spermatophyta</taxon>
        <taxon>Magnoliopsida</taxon>
        <taxon>eudicotyledons</taxon>
        <taxon>Gunneridae</taxon>
        <taxon>Pentapetalae</taxon>
        <taxon>asterids</taxon>
        <taxon>campanulids</taxon>
        <taxon>Asterales</taxon>
        <taxon>Asteraceae</taxon>
        <taxon>Asteroideae</taxon>
        <taxon>Anthemideae</taxon>
        <taxon>Anthemidinae</taxon>
        <taxon>Tanacetum</taxon>
    </lineage>
</organism>
<evidence type="ECO:0000313" key="1">
    <source>
        <dbReference type="EMBL" id="GJT06577.1"/>
    </source>
</evidence>